<evidence type="ECO:0000259" key="5">
    <source>
        <dbReference type="Pfam" id="PF02662"/>
    </source>
</evidence>
<dbReference type="AlphaFoldDB" id="A0A4Y7RKF0"/>
<dbReference type="GO" id="GO:0046872">
    <property type="term" value="F:metal ion binding"/>
    <property type="evidence" value="ECO:0007669"/>
    <property type="project" value="UniProtKB-KW"/>
</dbReference>
<feature type="domain" description="F420-non-reducing hydrogenase iron-sulfur subunit D" evidence="5">
    <location>
        <begin position="1"/>
        <end position="43"/>
    </location>
</feature>
<reference evidence="6 7" key="1">
    <citation type="journal article" date="2018" name="Environ. Microbiol.">
        <title>Novel energy conservation strategies and behaviour of Pelotomaculum schinkii driving syntrophic propionate catabolism.</title>
        <authorList>
            <person name="Hidalgo-Ahumada C.A.P."/>
            <person name="Nobu M.K."/>
            <person name="Narihiro T."/>
            <person name="Tamaki H."/>
            <person name="Liu W.T."/>
            <person name="Kamagata Y."/>
            <person name="Stams A.J.M."/>
            <person name="Imachi H."/>
            <person name="Sousa D.Z."/>
        </authorList>
    </citation>
    <scope>NUCLEOTIDE SEQUENCE [LARGE SCALE GENOMIC DNA]</scope>
    <source>
        <strain evidence="6 7">MGP</strain>
    </source>
</reference>
<accession>A0A4Y7RKF0</accession>
<evidence type="ECO:0000256" key="1">
    <source>
        <dbReference type="ARBA" id="ARBA00022723"/>
    </source>
</evidence>
<protein>
    <recommendedName>
        <fullName evidence="5">F420-non-reducing hydrogenase iron-sulfur subunit D domain-containing protein</fullName>
    </recommendedName>
</protein>
<sequence length="55" mass="6260">MKNLINYIGIEEDRVNFAWISASEGGRFAELVNELTEKVKKLGPNKNIVNKHCEV</sequence>
<dbReference type="GO" id="GO:0016491">
    <property type="term" value="F:oxidoreductase activity"/>
    <property type="evidence" value="ECO:0007669"/>
    <property type="project" value="UniProtKB-KW"/>
</dbReference>
<dbReference type="GO" id="GO:0051536">
    <property type="term" value="F:iron-sulfur cluster binding"/>
    <property type="evidence" value="ECO:0007669"/>
    <property type="project" value="UniProtKB-KW"/>
</dbReference>
<evidence type="ECO:0000256" key="2">
    <source>
        <dbReference type="ARBA" id="ARBA00023002"/>
    </source>
</evidence>
<dbReference type="InterPro" id="IPR003813">
    <property type="entry name" value="MvhD/FlpD"/>
</dbReference>
<keyword evidence="2" id="KW-0560">Oxidoreductase</keyword>
<keyword evidence="1" id="KW-0479">Metal-binding</keyword>
<keyword evidence="4" id="KW-0411">Iron-sulfur</keyword>
<name>A0A4Y7RKF0_9FIRM</name>
<dbReference type="Pfam" id="PF02662">
    <property type="entry name" value="FlpD"/>
    <property type="match status" value="1"/>
</dbReference>
<gene>
    <name evidence="6" type="ORF">Pmgp_03621</name>
</gene>
<keyword evidence="7" id="KW-1185">Reference proteome</keyword>
<organism evidence="6 7">
    <name type="scientific">Pelotomaculum propionicicum</name>
    <dbReference type="NCBI Taxonomy" id="258475"/>
    <lineage>
        <taxon>Bacteria</taxon>
        <taxon>Bacillati</taxon>
        <taxon>Bacillota</taxon>
        <taxon>Clostridia</taxon>
        <taxon>Eubacteriales</taxon>
        <taxon>Desulfotomaculaceae</taxon>
        <taxon>Pelotomaculum</taxon>
    </lineage>
</organism>
<comment type="caution">
    <text evidence="6">The sequence shown here is derived from an EMBL/GenBank/DDBJ whole genome shotgun (WGS) entry which is preliminary data.</text>
</comment>
<evidence type="ECO:0000313" key="7">
    <source>
        <dbReference type="Proteomes" id="UP000297597"/>
    </source>
</evidence>
<dbReference type="EMBL" id="QFFZ01000076">
    <property type="protein sequence ID" value="TEB08797.1"/>
    <property type="molecule type" value="Genomic_DNA"/>
</dbReference>
<proteinExistence type="predicted"/>
<keyword evidence="3" id="KW-0408">Iron</keyword>
<evidence type="ECO:0000256" key="3">
    <source>
        <dbReference type="ARBA" id="ARBA00023004"/>
    </source>
</evidence>
<evidence type="ECO:0000313" key="6">
    <source>
        <dbReference type="EMBL" id="TEB08797.1"/>
    </source>
</evidence>
<evidence type="ECO:0000256" key="4">
    <source>
        <dbReference type="ARBA" id="ARBA00023014"/>
    </source>
</evidence>
<dbReference type="Proteomes" id="UP000297597">
    <property type="component" value="Unassembled WGS sequence"/>
</dbReference>